<proteinExistence type="predicted"/>
<name>A0A9X4SBG4_9BURK</name>
<dbReference type="AlphaFoldDB" id="A0A9X4SBG4"/>
<evidence type="ECO:0000313" key="3">
    <source>
        <dbReference type="Proteomes" id="UP001152876"/>
    </source>
</evidence>
<dbReference type="EMBL" id="AOGK01000006">
    <property type="protein sequence ID" value="MDG5975408.1"/>
    <property type="molecule type" value="Genomic_DNA"/>
</dbReference>
<dbReference type="RefSeq" id="WP_068167740.1">
    <property type="nucleotide sequence ID" value="NZ_AOGK01000006.1"/>
</dbReference>
<reference evidence="2" key="1">
    <citation type="submission" date="2013-01" db="EMBL/GenBank/DDBJ databases">
        <title>Genome draft of Hydrogenophaga taeniospiralis 2K1.</title>
        <authorList>
            <person name="Gomila M."/>
            <person name="Lalucat J."/>
        </authorList>
    </citation>
    <scope>NUCLEOTIDE SEQUENCE</scope>
    <source>
        <strain evidence="2">CCUG 15921</strain>
    </source>
</reference>
<accession>A0A9X4SBG4</accession>
<keyword evidence="3" id="KW-1185">Reference proteome</keyword>
<dbReference type="Proteomes" id="UP001152876">
    <property type="component" value="Unassembled WGS sequence"/>
</dbReference>
<feature type="region of interest" description="Disordered" evidence="1">
    <location>
        <begin position="209"/>
        <end position="238"/>
    </location>
</feature>
<gene>
    <name evidence="2" type="ORF">H010_09121</name>
</gene>
<evidence type="ECO:0000256" key="1">
    <source>
        <dbReference type="SAM" id="MobiDB-lite"/>
    </source>
</evidence>
<protein>
    <submittedName>
        <fullName evidence="2">Uncharacterized protein</fullName>
    </submittedName>
</protein>
<feature type="compositionally biased region" description="Pro residues" evidence="1">
    <location>
        <begin position="212"/>
        <end position="238"/>
    </location>
</feature>
<evidence type="ECO:0000313" key="2">
    <source>
        <dbReference type="EMBL" id="MDG5975408.1"/>
    </source>
</evidence>
<comment type="caution">
    <text evidence="2">The sequence shown here is derived from an EMBL/GenBank/DDBJ whole genome shotgun (WGS) entry which is preliminary data.</text>
</comment>
<sequence>MPTDRFVDLQHVMVTPQRPKAGVMHAVRLDPGVARMRLDRIRPELFGVVASLGFERADSPNPISPAAQPTDTTLFESAVGDVRYYLPRYRLRTTAPGRYDVNVVADPQASGLWVVSLGLEAFPAPELGDAARTAQVLPHQLNAAVHFRMPGSSVERRLPVSELINDARGPVAVVRVGLSERDELLGAFMAQSAGACLRLQRSYTVSVEMPATAPPPPPPPTRTPIPRPPRPIPVRPPRPGGVFRPQLMEARPVAMHLASAPMAVAVDRQLLLRRRFEIDPALVASATTSPTPARRFRALSQNQAVDMALWFDSGLHSYVYPNGSPSTGTVASLQMHSVPYTAPGRSTRHHSYLQSSSNPTRFYFLPDAFRLARTEHAPFKPALAFVVDQSPDAPQADPNATPATPPKSAVELIADVRPVTDGKRLLLAKEALKGKLPTTGVPPGEISLEPLLAPSVLRLGLPRGGRMQTVEVAAQVDLANGFQLSERFALDDFQDVFAALMAPQSAALLQGNVAVSTGLGGEILVPVELNFHTLEGELFQTTETPDPVTGSVAVQLLNQTGGALRIPALPVWLSRDGLMLAARTEGLDLSQPVELPADGQLGFRVLPTEPWPATVAPTSVPDAVFDTSSITAVPDAKALFEQTFDNSVAQETARAITVMTDAEVLASAQAPDKAIRLVIIEFRGNKSVRLSASKLEETVEVPVALMDVLLRRDTEGQYEFRQTVVFASGAQQSDGWRKSDLGLLFVPFTGGN</sequence>
<organism evidence="2 3">
    <name type="scientific">Hydrogenophaga taeniospiralis CCUG 15921</name>
    <dbReference type="NCBI Taxonomy" id="1281780"/>
    <lineage>
        <taxon>Bacteria</taxon>
        <taxon>Pseudomonadati</taxon>
        <taxon>Pseudomonadota</taxon>
        <taxon>Betaproteobacteria</taxon>
        <taxon>Burkholderiales</taxon>
        <taxon>Comamonadaceae</taxon>
        <taxon>Hydrogenophaga</taxon>
    </lineage>
</organism>
<dbReference type="OrthoDB" id="5168998at2"/>